<evidence type="ECO:0000256" key="3">
    <source>
        <dbReference type="PROSITE-ProRule" id="PRU10007"/>
    </source>
</evidence>
<dbReference type="FunFam" id="3.40.605.10:FF:000007">
    <property type="entry name" value="NAD/NADP-dependent betaine aldehyde dehydrogenase"/>
    <property type="match status" value="1"/>
</dbReference>
<evidence type="ECO:0000313" key="8">
    <source>
        <dbReference type="Proteomes" id="UP000619355"/>
    </source>
</evidence>
<dbReference type="GO" id="GO:0016620">
    <property type="term" value="F:oxidoreductase activity, acting on the aldehyde or oxo group of donors, NAD or NADP as acceptor"/>
    <property type="evidence" value="ECO:0007669"/>
    <property type="project" value="InterPro"/>
</dbReference>
<dbReference type="PANTHER" id="PTHR42804:SF1">
    <property type="entry name" value="ALDEHYDE DEHYDROGENASE-RELATED"/>
    <property type="match status" value="1"/>
</dbReference>
<dbReference type="AlphaFoldDB" id="A0A919F288"/>
<accession>A0A919F288</accession>
<dbReference type="InterPro" id="IPR016162">
    <property type="entry name" value="Ald_DH_N"/>
</dbReference>
<dbReference type="SUPFAM" id="SSF53720">
    <property type="entry name" value="ALDH-like"/>
    <property type="match status" value="1"/>
</dbReference>
<protein>
    <submittedName>
        <fullName evidence="7">Aldehyde dehydrogenase</fullName>
    </submittedName>
</protein>
<evidence type="ECO:0000313" key="7">
    <source>
        <dbReference type="EMBL" id="GHG71483.1"/>
    </source>
</evidence>
<evidence type="ECO:0000256" key="5">
    <source>
        <dbReference type="SAM" id="MobiDB-lite"/>
    </source>
</evidence>
<dbReference type="PROSITE" id="PS00687">
    <property type="entry name" value="ALDEHYDE_DEHYDR_GLU"/>
    <property type="match status" value="1"/>
</dbReference>
<keyword evidence="2 4" id="KW-0560">Oxidoreductase</keyword>
<dbReference type="InterPro" id="IPR016163">
    <property type="entry name" value="Ald_DH_C"/>
</dbReference>
<dbReference type="InterPro" id="IPR029510">
    <property type="entry name" value="Ald_DH_CS_GLU"/>
</dbReference>
<name>A0A919F288_9ACTN</name>
<dbReference type="Gene3D" id="3.40.309.10">
    <property type="entry name" value="Aldehyde Dehydrogenase, Chain A, domain 2"/>
    <property type="match status" value="1"/>
</dbReference>
<comment type="caution">
    <text evidence="7">The sequence shown here is derived from an EMBL/GenBank/DDBJ whole genome shotgun (WGS) entry which is preliminary data.</text>
</comment>
<feature type="active site" evidence="3">
    <location>
        <position position="297"/>
    </location>
</feature>
<dbReference type="InterPro" id="IPR015590">
    <property type="entry name" value="Aldehyde_DH_dom"/>
</dbReference>
<keyword evidence="8" id="KW-1185">Reference proteome</keyword>
<dbReference type="PANTHER" id="PTHR42804">
    <property type="entry name" value="ALDEHYDE DEHYDROGENASE"/>
    <property type="match status" value="1"/>
</dbReference>
<dbReference type="InterPro" id="IPR016161">
    <property type="entry name" value="Ald_DH/histidinol_DH"/>
</dbReference>
<reference evidence="8" key="1">
    <citation type="journal article" date="2019" name="Int. J. Syst. Evol. Microbiol.">
        <title>The Global Catalogue of Microorganisms (GCM) 10K type strain sequencing project: providing services to taxonomists for standard genome sequencing and annotation.</title>
        <authorList>
            <consortium name="The Broad Institute Genomics Platform"/>
            <consortium name="The Broad Institute Genome Sequencing Center for Infectious Disease"/>
            <person name="Wu L."/>
            <person name="Ma J."/>
        </authorList>
    </citation>
    <scope>NUCLEOTIDE SEQUENCE [LARGE SCALE GENOMIC DNA]</scope>
    <source>
        <strain evidence="8">JCM 4253</strain>
    </source>
</reference>
<dbReference type="Pfam" id="PF00171">
    <property type="entry name" value="Aldedh"/>
    <property type="match status" value="1"/>
</dbReference>
<feature type="region of interest" description="Disordered" evidence="5">
    <location>
        <begin position="1"/>
        <end position="23"/>
    </location>
</feature>
<sequence length="514" mass="53102">MTGGPAGTDSPSAPAGPSAMMSPDARARNLWRRKTIIASLLPDDADPPGGHSMKAQDGLYIDGAWRPAESEDVIDVVNPADEQVIGRVPAGGALDVDTAVRAARAALPAWAATPPAERAARLTALRDALAGRRDEIAGTVTAELGSPLAFSRSVHAAVPIAVVGSYAELAATHAFEEKVGNSTVLHEPIGVVGAITPWNYPLHQIVAKVAPALAAGCTIVLKPAEDTPLTARLFAGAVHEAGLPAGVFNLVTGLGPVAGQALAEHPGVDLVSFTGSTAVGRQIGAVAGAAVKKVALELGGKSANVILPDADLARAVHVGVANVMSNSGQTCSAWTRMLVHRERYAEAVELAATAAAKYGDRIGPVVSAKQQARVRGYIEKGIAEGARLVAGGPEAPREKGYFVSPTVFADVTPEMTIAQEEIFGPVLSILRYDDEEDALRIANGTVYGLAGAVWAADEARAVAFARRMDTGQVDINGGRFNPLAPFGGYKQSGVGRELGAHGLAEYLQTKSLQF</sequence>
<evidence type="ECO:0000259" key="6">
    <source>
        <dbReference type="Pfam" id="PF00171"/>
    </source>
</evidence>
<gene>
    <name evidence="7" type="ORF">GCM10018980_66800</name>
</gene>
<evidence type="ECO:0000256" key="4">
    <source>
        <dbReference type="RuleBase" id="RU003345"/>
    </source>
</evidence>
<evidence type="ECO:0000256" key="2">
    <source>
        <dbReference type="ARBA" id="ARBA00023002"/>
    </source>
</evidence>
<dbReference type="Gene3D" id="3.40.605.10">
    <property type="entry name" value="Aldehyde Dehydrogenase, Chain A, domain 1"/>
    <property type="match status" value="1"/>
</dbReference>
<dbReference type="EMBL" id="BNBF01000028">
    <property type="protein sequence ID" value="GHG71483.1"/>
    <property type="molecule type" value="Genomic_DNA"/>
</dbReference>
<dbReference type="FunFam" id="3.40.605.10:FF:000026">
    <property type="entry name" value="Aldehyde dehydrogenase, putative"/>
    <property type="match status" value="1"/>
</dbReference>
<dbReference type="CDD" id="cd07138">
    <property type="entry name" value="ALDH_CddD_SSP0762"/>
    <property type="match status" value="1"/>
</dbReference>
<evidence type="ECO:0000256" key="1">
    <source>
        <dbReference type="ARBA" id="ARBA00009986"/>
    </source>
</evidence>
<dbReference type="Proteomes" id="UP000619355">
    <property type="component" value="Unassembled WGS sequence"/>
</dbReference>
<organism evidence="7 8">
    <name type="scientific">Streptomyces capoamus</name>
    <dbReference type="NCBI Taxonomy" id="68183"/>
    <lineage>
        <taxon>Bacteria</taxon>
        <taxon>Bacillati</taxon>
        <taxon>Actinomycetota</taxon>
        <taxon>Actinomycetes</taxon>
        <taxon>Kitasatosporales</taxon>
        <taxon>Streptomycetaceae</taxon>
        <taxon>Streptomyces</taxon>
    </lineage>
</organism>
<feature type="domain" description="Aldehyde dehydrogenase" evidence="6">
    <location>
        <begin position="65"/>
        <end position="511"/>
    </location>
</feature>
<proteinExistence type="inferred from homology"/>
<comment type="similarity">
    <text evidence="1 4">Belongs to the aldehyde dehydrogenase family.</text>
</comment>